<evidence type="ECO:0000256" key="1">
    <source>
        <dbReference type="SAM" id="MobiDB-lite"/>
    </source>
</evidence>
<evidence type="ECO:0000313" key="3">
    <source>
        <dbReference type="EMBL" id="CAH7666241.1"/>
    </source>
</evidence>
<dbReference type="InterPro" id="IPR036047">
    <property type="entry name" value="F-box-like_dom_sf"/>
</dbReference>
<dbReference type="InterPro" id="IPR015943">
    <property type="entry name" value="WD40/YVTN_repeat-like_dom_sf"/>
</dbReference>
<accession>A0AAV0AGA3</accession>
<dbReference type="AlphaFoldDB" id="A0AAV0AGA3"/>
<keyword evidence="4" id="KW-1185">Reference proteome</keyword>
<organism evidence="3 4">
    <name type="scientific">Phakopsora pachyrhizi</name>
    <name type="common">Asian soybean rust disease fungus</name>
    <dbReference type="NCBI Taxonomy" id="170000"/>
    <lineage>
        <taxon>Eukaryota</taxon>
        <taxon>Fungi</taxon>
        <taxon>Dikarya</taxon>
        <taxon>Basidiomycota</taxon>
        <taxon>Pucciniomycotina</taxon>
        <taxon>Pucciniomycetes</taxon>
        <taxon>Pucciniales</taxon>
        <taxon>Phakopsoraceae</taxon>
        <taxon>Phakopsora</taxon>
    </lineage>
</organism>
<sequence length="634" mass="72087">MEVDGSLSSLLGLPPELWIKIISFLVDFNSLQSLRISSSSMRELIDSHESIVYHRICSNLGYTNKHSFGSSSTIYPRSKPSIKQSEIDRRTRTHQRNIEFDQDDDGSDYAYGCDRDGSEFDESSKNLDEALKAARFNQKTTVKLVFNDIRDWKKFAQVKHRIDKQWRTGISCFDSAVMVTPPFSPIWRWKFDPDMEYWAMTSQRGGLTVVSSFNLPNLTQELHRVCYSHLESSGPFLVTTNSRNQFLVWKRQDEAFKSECPRQSTETGFEFRDLKDDRGSVIGWETFNCSPMFKLFWTLEMPQATYCFKARAPYLVAGSLGAQEVYVWNLETGKIVEQYDGMFYIELDDSHIFLGGSNSISVYNRHNRKLIYQIADSLHRSTVSVGPCEWVAVHHDVRGGHLLALSRSGLLFWTPRYKKLLRGGCGVPNGNKGSDSVIMNLGQHGAEGHNLCVENGRAVVSVVSGWVGGAPLEMLFLLNLRAWTDLEDFRRDPPRLVVLFKVVPSFQLTSRIEMDSCGIYLTSIGMCFNSSKPIFQAWETLNDGYLQHGSPQANCRQQWLDSASGLICEQEFIDPEPIEKEADQVTKSKWLESLQKWGDHHARGNENLENSLSAILRLLFSDHENIGSGIHLCA</sequence>
<dbReference type="Gene3D" id="2.130.10.10">
    <property type="entry name" value="YVTN repeat-like/Quinoprotein amine dehydrogenase"/>
    <property type="match status" value="1"/>
</dbReference>
<dbReference type="Proteomes" id="UP001153365">
    <property type="component" value="Unassembled WGS sequence"/>
</dbReference>
<reference evidence="3" key="1">
    <citation type="submission" date="2022-06" db="EMBL/GenBank/DDBJ databases">
        <authorList>
            <consortium name="SYNGENTA / RWTH Aachen University"/>
        </authorList>
    </citation>
    <scope>NUCLEOTIDE SEQUENCE</scope>
</reference>
<dbReference type="InterPro" id="IPR001810">
    <property type="entry name" value="F-box_dom"/>
</dbReference>
<proteinExistence type="predicted"/>
<dbReference type="EMBL" id="CALTRL010000080">
    <property type="protein sequence ID" value="CAH7666241.1"/>
    <property type="molecule type" value="Genomic_DNA"/>
</dbReference>
<evidence type="ECO:0000259" key="2">
    <source>
        <dbReference type="Pfam" id="PF00646"/>
    </source>
</evidence>
<dbReference type="Pfam" id="PF00646">
    <property type="entry name" value="F-box"/>
    <property type="match status" value="1"/>
</dbReference>
<protein>
    <submittedName>
        <fullName evidence="3">Expressed protein</fullName>
    </submittedName>
</protein>
<evidence type="ECO:0000313" key="4">
    <source>
        <dbReference type="Proteomes" id="UP001153365"/>
    </source>
</evidence>
<feature type="domain" description="F-box" evidence="2">
    <location>
        <begin position="10"/>
        <end position="50"/>
    </location>
</feature>
<name>A0AAV0AGA3_PHAPC</name>
<feature type="region of interest" description="Disordered" evidence="1">
    <location>
        <begin position="88"/>
        <end position="108"/>
    </location>
</feature>
<gene>
    <name evidence="3" type="ORF">PPACK8108_LOCUS575</name>
</gene>
<dbReference type="SUPFAM" id="SSF81383">
    <property type="entry name" value="F-box domain"/>
    <property type="match status" value="1"/>
</dbReference>
<comment type="caution">
    <text evidence="3">The sequence shown here is derived from an EMBL/GenBank/DDBJ whole genome shotgun (WGS) entry which is preliminary data.</text>
</comment>
<dbReference type="SUPFAM" id="SSF50978">
    <property type="entry name" value="WD40 repeat-like"/>
    <property type="match status" value="1"/>
</dbReference>
<dbReference type="InterPro" id="IPR036322">
    <property type="entry name" value="WD40_repeat_dom_sf"/>
</dbReference>